<evidence type="ECO:0000313" key="1">
    <source>
        <dbReference type="EMBL" id="MPC19621.1"/>
    </source>
</evidence>
<evidence type="ECO:0000313" key="2">
    <source>
        <dbReference type="Proteomes" id="UP000324222"/>
    </source>
</evidence>
<comment type="caution">
    <text evidence="1">The sequence shown here is derived from an EMBL/GenBank/DDBJ whole genome shotgun (WGS) entry which is preliminary data.</text>
</comment>
<name>A0A5B7DE09_PORTR</name>
<gene>
    <name evidence="1" type="ORF">E2C01_012541</name>
</gene>
<sequence>MIPRGEHLHFTHVSLATPQLDRPVQRACALPRTNSPSHSALASIKVQRLRIATFVRLVTAALPGATLPVGGCRLITNNMI</sequence>
<keyword evidence="2" id="KW-1185">Reference proteome</keyword>
<protein>
    <submittedName>
        <fullName evidence="1">Uncharacterized protein</fullName>
    </submittedName>
</protein>
<accession>A0A5B7DE09</accession>
<proteinExistence type="predicted"/>
<reference evidence="1 2" key="1">
    <citation type="submission" date="2019-05" db="EMBL/GenBank/DDBJ databases">
        <title>Another draft genome of Portunus trituberculatus and its Hox gene families provides insights of decapod evolution.</title>
        <authorList>
            <person name="Jeong J.-H."/>
            <person name="Song I."/>
            <person name="Kim S."/>
            <person name="Choi T."/>
            <person name="Kim D."/>
            <person name="Ryu S."/>
            <person name="Kim W."/>
        </authorList>
    </citation>
    <scope>NUCLEOTIDE SEQUENCE [LARGE SCALE GENOMIC DNA]</scope>
    <source>
        <tissue evidence="1">Muscle</tissue>
    </source>
</reference>
<dbReference type="EMBL" id="VSRR010000786">
    <property type="protein sequence ID" value="MPC19621.1"/>
    <property type="molecule type" value="Genomic_DNA"/>
</dbReference>
<dbReference type="AlphaFoldDB" id="A0A5B7DE09"/>
<organism evidence="1 2">
    <name type="scientific">Portunus trituberculatus</name>
    <name type="common">Swimming crab</name>
    <name type="synonym">Neptunus trituberculatus</name>
    <dbReference type="NCBI Taxonomy" id="210409"/>
    <lineage>
        <taxon>Eukaryota</taxon>
        <taxon>Metazoa</taxon>
        <taxon>Ecdysozoa</taxon>
        <taxon>Arthropoda</taxon>
        <taxon>Crustacea</taxon>
        <taxon>Multicrustacea</taxon>
        <taxon>Malacostraca</taxon>
        <taxon>Eumalacostraca</taxon>
        <taxon>Eucarida</taxon>
        <taxon>Decapoda</taxon>
        <taxon>Pleocyemata</taxon>
        <taxon>Brachyura</taxon>
        <taxon>Eubrachyura</taxon>
        <taxon>Portunoidea</taxon>
        <taxon>Portunidae</taxon>
        <taxon>Portuninae</taxon>
        <taxon>Portunus</taxon>
    </lineage>
</organism>
<dbReference type="Proteomes" id="UP000324222">
    <property type="component" value="Unassembled WGS sequence"/>
</dbReference>